<gene>
    <name evidence="3" type="ORF">B5F24_08175</name>
</gene>
<reference evidence="4" key="1">
    <citation type="submission" date="2017-04" db="EMBL/GenBank/DDBJ databases">
        <title>Function of individual gut microbiota members based on whole genome sequencing of pure cultures obtained from chicken caecum.</title>
        <authorList>
            <person name="Medvecky M."/>
            <person name="Cejkova D."/>
            <person name="Polansky O."/>
            <person name="Karasova D."/>
            <person name="Kubasova T."/>
            <person name="Cizek A."/>
            <person name="Rychlik I."/>
        </authorList>
    </citation>
    <scope>NUCLEOTIDE SEQUENCE [LARGE SCALE GENOMIC DNA]</scope>
    <source>
        <strain evidence="4">An189</strain>
    </source>
</reference>
<evidence type="ECO:0000313" key="4">
    <source>
        <dbReference type="Proteomes" id="UP000196587"/>
    </source>
</evidence>
<dbReference type="InterPro" id="IPR046692">
    <property type="entry name" value="DUF6562"/>
</dbReference>
<accession>A0A1Y4JUG3</accession>
<dbReference type="Pfam" id="PF20200">
    <property type="entry name" value="DUF6562"/>
    <property type="match status" value="1"/>
</dbReference>
<dbReference type="RefSeq" id="WP_087412602.1">
    <property type="nucleotide sequence ID" value="NZ_CALIXP010000013.1"/>
</dbReference>
<protein>
    <recommendedName>
        <fullName evidence="2">DUF6562 domain-containing protein</fullName>
    </recommendedName>
</protein>
<evidence type="ECO:0000256" key="1">
    <source>
        <dbReference type="SAM" id="SignalP"/>
    </source>
</evidence>
<name>A0A1Y4JUG3_9BACE</name>
<dbReference type="EMBL" id="NFKE01000005">
    <property type="protein sequence ID" value="OUP34419.1"/>
    <property type="molecule type" value="Genomic_DNA"/>
</dbReference>
<feature type="chain" id="PRO_5012147354" description="DUF6562 domain-containing protein" evidence="1">
    <location>
        <begin position="18"/>
        <end position="574"/>
    </location>
</feature>
<proteinExistence type="predicted"/>
<feature type="domain" description="DUF6562" evidence="2">
    <location>
        <begin position="45"/>
        <end position="196"/>
    </location>
</feature>
<dbReference type="PROSITE" id="PS51257">
    <property type="entry name" value="PROKAR_LIPOPROTEIN"/>
    <property type="match status" value="1"/>
</dbReference>
<dbReference type="Proteomes" id="UP000196587">
    <property type="component" value="Unassembled WGS sequence"/>
</dbReference>
<keyword evidence="1" id="KW-0732">Signal</keyword>
<organism evidence="3 4">
    <name type="scientific">Bacteroides clarus</name>
    <dbReference type="NCBI Taxonomy" id="626929"/>
    <lineage>
        <taxon>Bacteria</taxon>
        <taxon>Pseudomonadati</taxon>
        <taxon>Bacteroidota</taxon>
        <taxon>Bacteroidia</taxon>
        <taxon>Bacteroidales</taxon>
        <taxon>Bacteroidaceae</taxon>
        <taxon>Bacteroides</taxon>
    </lineage>
</organism>
<evidence type="ECO:0000313" key="3">
    <source>
        <dbReference type="EMBL" id="OUP34419.1"/>
    </source>
</evidence>
<dbReference type="AlphaFoldDB" id="A0A1Y4JUG3"/>
<comment type="caution">
    <text evidence="3">The sequence shown here is derived from an EMBL/GenBank/DDBJ whole genome shotgun (WGS) entry which is preliminary data.</text>
</comment>
<feature type="signal peptide" evidence="1">
    <location>
        <begin position="1"/>
        <end position="17"/>
    </location>
</feature>
<sequence>MKKLYYILTLTFVTLLAACSQEEMVNKETEDNRVCISAELPADIAVTRAQIAVPADYKLRCIIEVWTKSTSPTLKYRQEVAVAGGELPTFDFGLRPGDYSCLMWADFIKKDADTSEVTSGDVTYTHFEDTFYDTSDLHAVSIKEGATDHVFDTDLCDGFYATLVIKKNATAVQQTMKMKRPFAKLIVKENDVDKFASLNGMTVECQLPKTFSVATGEPTTEMVTAMYDKTFQPGDDTQVLFTSYVFVPSSGLSMESFILSFDTDAGKSRCEIPAESINLKRNQQLVAAGKLMEGGTVEPEPEPEPSEDPQIGDYFFIDGTWSSELTDENKDACVGIVYATGILKGDNISLYGETAKGKSIKGYVMALNNTDIYLTDFSPVDDYILSSIRPFFYKQKEKKKDPNVNLLTKAEFVPDWMMYDGYVTTEKILSDKSFVESSDSKNYPVLHIFQKWKRTAEKPANASEWYLPSSGQLLEAAGVCYGFTPNEIFKDNGATQTIEKNAAFYTAFNNAIKEGIANYFSNNDSPNGYFVYTSTLNKSAVPLVIQIGTSRVAPHAKPNTETMGLIRPFLTIIK</sequence>
<evidence type="ECO:0000259" key="2">
    <source>
        <dbReference type="Pfam" id="PF20200"/>
    </source>
</evidence>